<dbReference type="AlphaFoldDB" id="A0AA86U481"/>
<proteinExistence type="predicted"/>
<evidence type="ECO:0000313" key="2">
    <source>
        <dbReference type="EMBL" id="CAL6093451.1"/>
    </source>
</evidence>
<dbReference type="EMBL" id="CATOUU010000452">
    <property type="protein sequence ID" value="CAI9930178.1"/>
    <property type="molecule type" value="Genomic_DNA"/>
</dbReference>
<comment type="caution">
    <text evidence="1">The sequence shown here is derived from an EMBL/GenBank/DDBJ whole genome shotgun (WGS) entry which is preliminary data.</text>
</comment>
<dbReference type="Proteomes" id="UP001642409">
    <property type="component" value="Unassembled WGS sequence"/>
</dbReference>
<keyword evidence="3" id="KW-1185">Reference proteome</keyword>
<gene>
    <name evidence="1" type="ORF">HINF_LOCUS17823</name>
    <name evidence="2" type="ORF">HINF_LOCUS66996</name>
</gene>
<dbReference type="Gene3D" id="3.40.50.2300">
    <property type="match status" value="1"/>
</dbReference>
<reference evidence="1" key="1">
    <citation type="submission" date="2023-06" db="EMBL/GenBank/DDBJ databases">
        <authorList>
            <person name="Kurt Z."/>
        </authorList>
    </citation>
    <scope>NUCLEOTIDE SEQUENCE</scope>
</reference>
<reference evidence="2 3" key="2">
    <citation type="submission" date="2024-07" db="EMBL/GenBank/DDBJ databases">
        <authorList>
            <person name="Akdeniz Z."/>
        </authorList>
    </citation>
    <scope>NUCLEOTIDE SEQUENCE [LARGE SCALE GENOMIC DNA]</scope>
</reference>
<evidence type="ECO:0000313" key="3">
    <source>
        <dbReference type="Proteomes" id="UP001642409"/>
    </source>
</evidence>
<organism evidence="1">
    <name type="scientific">Hexamita inflata</name>
    <dbReference type="NCBI Taxonomy" id="28002"/>
    <lineage>
        <taxon>Eukaryota</taxon>
        <taxon>Metamonada</taxon>
        <taxon>Diplomonadida</taxon>
        <taxon>Hexamitidae</taxon>
        <taxon>Hexamitinae</taxon>
        <taxon>Hexamita</taxon>
    </lineage>
</organism>
<accession>A0AA86U481</accession>
<sequence>MQLVNYSMNITVLSFGLTCTAQAYHDILFAALQRHNLTTKVNIVSATLEMGFDPCRRLSDMQEYFQRDNIKMHRKCKFWTADMYNISSIILVQDRESRDSITYLLENDPSRKIMMFDEMDLVLSDNKEEFYNKAKIAAEAFVQKIKQQLQ</sequence>
<dbReference type="EMBL" id="CAXDID020000458">
    <property type="protein sequence ID" value="CAL6093451.1"/>
    <property type="molecule type" value="Genomic_DNA"/>
</dbReference>
<evidence type="ECO:0000313" key="1">
    <source>
        <dbReference type="EMBL" id="CAI9930178.1"/>
    </source>
</evidence>
<protein>
    <submittedName>
        <fullName evidence="1">Uncharacterized protein</fullName>
    </submittedName>
</protein>
<name>A0AA86U481_9EUKA</name>